<name>A0A6A4AI73_9STRA</name>
<dbReference type="Proteomes" id="UP000440367">
    <property type="component" value="Unassembled WGS sequence"/>
</dbReference>
<protein>
    <submittedName>
        <fullName evidence="1">Uncharacterized protein</fullName>
    </submittedName>
</protein>
<reference evidence="1 2" key="1">
    <citation type="submission" date="2018-08" db="EMBL/GenBank/DDBJ databases">
        <title>Genomic investigation of the strawberry pathogen Phytophthora fragariae indicates pathogenicity is determined by transcriptional variation in three key races.</title>
        <authorList>
            <person name="Adams T.M."/>
            <person name="Armitage A.D."/>
            <person name="Sobczyk M.K."/>
            <person name="Bates H.J."/>
            <person name="Dunwell J.M."/>
            <person name="Nellist C.F."/>
            <person name="Harrison R.J."/>
        </authorList>
    </citation>
    <scope>NUCLEOTIDE SEQUENCE [LARGE SCALE GENOMIC DNA]</scope>
    <source>
        <strain evidence="1 2">BC-1</strain>
    </source>
</reference>
<gene>
    <name evidence="1" type="ORF">PF002_g1057</name>
</gene>
<evidence type="ECO:0000313" key="2">
    <source>
        <dbReference type="Proteomes" id="UP000440367"/>
    </source>
</evidence>
<evidence type="ECO:0000313" key="1">
    <source>
        <dbReference type="EMBL" id="KAE9257398.1"/>
    </source>
</evidence>
<accession>A0A6A4AI73</accession>
<dbReference type="PANTHER" id="PTHR48420">
    <property type="entry name" value="NON-HAEM DIOXYGENASE N-TERMINAL DOMAIN-CONTAINING PROTEIN"/>
    <property type="match status" value="1"/>
</dbReference>
<sequence>MEPGTADLPELDPFFMKVQFIVNLEMLVAHPCAKLVESKCPGYASGFALLEEQIAAKNEATSLEDSFAWCGGHNDHGALTGLVQTMLTDSTGATVPYPDAQAGLLGTHLQPHICGDEVR</sequence>
<dbReference type="PANTHER" id="PTHR48420:SF1">
    <property type="entry name" value="NON-HAEM DIOXYGENASE N-TERMINAL DOMAIN-CONTAINING PROTEIN"/>
    <property type="match status" value="1"/>
</dbReference>
<comment type="caution">
    <text evidence="1">The sequence shown here is derived from an EMBL/GenBank/DDBJ whole genome shotgun (WGS) entry which is preliminary data.</text>
</comment>
<organism evidence="1 2">
    <name type="scientific">Phytophthora fragariae</name>
    <dbReference type="NCBI Taxonomy" id="53985"/>
    <lineage>
        <taxon>Eukaryota</taxon>
        <taxon>Sar</taxon>
        <taxon>Stramenopiles</taxon>
        <taxon>Oomycota</taxon>
        <taxon>Peronosporomycetes</taxon>
        <taxon>Peronosporales</taxon>
        <taxon>Peronosporaceae</taxon>
        <taxon>Phytophthora</taxon>
    </lineage>
</organism>
<dbReference type="AlphaFoldDB" id="A0A6A4AI73"/>
<dbReference type="EMBL" id="QXGD01000024">
    <property type="protein sequence ID" value="KAE9257398.1"/>
    <property type="molecule type" value="Genomic_DNA"/>
</dbReference>
<proteinExistence type="predicted"/>